<dbReference type="Pfam" id="PF04082">
    <property type="entry name" value="Fungal_trans"/>
    <property type="match status" value="1"/>
</dbReference>
<feature type="compositionally biased region" description="Polar residues" evidence="2">
    <location>
        <begin position="1063"/>
        <end position="1073"/>
    </location>
</feature>
<feature type="region of interest" description="Disordered" evidence="2">
    <location>
        <begin position="1"/>
        <end position="42"/>
    </location>
</feature>
<dbReference type="GO" id="GO:0008270">
    <property type="term" value="F:zinc ion binding"/>
    <property type="evidence" value="ECO:0007669"/>
    <property type="project" value="InterPro"/>
</dbReference>
<reference evidence="4" key="1">
    <citation type="journal article" date="2020" name="Stud. Mycol.">
        <title>101 Dothideomycetes genomes: a test case for predicting lifestyles and emergence of pathogens.</title>
        <authorList>
            <person name="Haridas S."/>
            <person name="Albert R."/>
            <person name="Binder M."/>
            <person name="Bloem J."/>
            <person name="Labutti K."/>
            <person name="Salamov A."/>
            <person name="Andreopoulos B."/>
            <person name="Baker S."/>
            <person name="Barry K."/>
            <person name="Bills G."/>
            <person name="Bluhm B."/>
            <person name="Cannon C."/>
            <person name="Castanera R."/>
            <person name="Culley D."/>
            <person name="Daum C."/>
            <person name="Ezra D."/>
            <person name="Gonzalez J."/>
            <person name="Henrissat B."/>
            <person name="Kuo A."/>
            <person name="Liang C."/>
            <person name="Lipzen A."/>
            <person name="Lutzoni F."/>
            <person name="Magnuson J."/>
            <person name="Mondo S."/>
            <person name="Nolan M."/>
            <person name="Ohm R."/>
            <person name="Pangilinan J."/>
            <person name="Park H.-J."/>
            <person name="Ramirez L."/>
            <person name="Alfaro M."/>
            <person name="Sun H."/>
            <person name="Tritt A."/>
            <person name="Yoshinaga Y."/>
            <person name="Zwiers L.-H."/>
            <person name="Turgeon B."/>
            <person name="Goodwin S."/>
            <person name="Spatafora J."/>
            <person name="Crous P."/>
            <person name="Grigoriev I."/>
        </authorList>
    </citation>
    <scope>NUCLEOTIDE SEQUENCE</scope>
    <source>
        <strain evidence="4">CBS 125425</strain>
    </source>
</reference>
<organism evidence="4 5">
    <name type="scientific">Polyplosphaeria fusca</name>
    <dbReference type="NCBI Taxonomy" id="682080"/>
    <lineage>
        <taxon>Eukaryota</taxon>
        <taxon>Fungi</taxon>
        <taxon>Dikarya</taxon>
        <taxon>Ascomycota</taxon>
        <taxon>Pezizomycotina</taxon>
        <taxon>Dothideomycetes</taxon>
        <taxon>Pleosporomycetidae</taxon>
        <taxon>Pleosporales</taxon>
        <taxon>Tetraplosphaeriaceae</taxon>
        <taxon>Polyplosphaeria</taxon>
    </lineage>
</organism>
<dbReference type="GO" id="GO:0006351">
    <property type="term" value="P:DNA-templated transcription"/>
    <property type="evidence" value="ECO:0007669"/>
    <property type="project" value="InterPro"/>
</dbReference>
<dbReference type="InterPro" id="IPR007219">
    <property type="entry name" value="XnlR_reg_dom"/>
</dbReference>
<evidence type="ECO:0000313" key="4">
    <source>
        <dbReference type="EMBL" id="KAF2738685.1"/>
    </source>
</evidence>
<evidence type="ECO:0000313" key="5">
    <source>
        <dbReference type="Proteomes" id="UP000799444"/>
    </source>
</evidence>
<comment type="caution">
    <text evidence="4">The sequence shown here is derived from an EMBL/GenBank/DDBJ whole genome shotgun (WGS) entry which is preliminary data.</text>
</comment>
<keyword evidence="5" id="KW-1185">Reference proteome</keyword>
<dbReference type="CDD" id="cd12148">
    <property type="entry name" value="fungal_TF_MHR"/>
    <property type="match status" value="1"/>
</dbReference>
<keyword evidence="1" id="KW-0539">Nucleus</keyword>
<feature type="compositionally biased region" description="Polar residues" evidence="2">
    <location>
        <begin position="1110"/>
        <end position="1127"/>
    </location>
</feature>
<feature type="compositionally biased region" description="Basic and acidic residues" evidence="2">
    <location>
        <begin position="1"/>
        <end position="13"/>
    </location>
</feature>
<dbReference type="Proteomes" id="UP000799444">
    <property type="component" value="Unassembled WGS sequence"/>
</dbReference>
<dbReference type="PANTHER" id="PTHR38166">
    <property type="entry name" value="C2H2-TYPE DOMAIN-CONTAINING PROTEIN-RELATED"/>
    <property type="match status" value="1"/>
</dbReference>
<evidence type="ECO:0000256" key="2">
    <source>
        <dbReference type="SAM" id="MobiDB-lite"/>
    </source>
</evidence>
<feature type="compositionally biased region" description="Polar residues" evidence="2">
    <location>
        <begin position="812"/>
        <end position="845"/>
    </location>
</feature>
<gene>
    <name evidence="4" type="ORF">EJ04DRAFT_509259</name>
</gene>
<name>A0A9P4R7V2_9PLEO</name>
<feature type="domain" description="Xylanolytic transcriptional activator regulatory" evidence="3">
    <location>
        <begin position="200"/>
        <end position="402"/>
    </location>
</feature>
<evidence type="ECO:0000259" key="3">
    <source>
        <dbReference type="Pfam" id="PF04082"/>
    </source>
</evidence>
<feature type="region of interest" description="Disordered" evidence="2">
    <location>
        <begin position="1063"/>
        <end position="1090"/>
    </location>
</feature>
<sequence>MEDLHEAGRDNETKAAGPASKDASETGDKTQQPYWDRDNRVPVPIPVDGSQYGILWNDRFTDSAYSSSQTAYRSPIPGAYTFDWSNTSTNTYSRARTSSNASFIEPWAFPSRSPTSTAFSSLEYPSKSPTTASSSIAYSWTANAYPVQSLPVSSGLDPMSEYGYYGPRTMAQRDEEEQAFLFPEQSSGLRSILGPYERYLDNYWRCFHPFFPVIHRATFDDHSTSPMLRAAMIAIGAQYSNDPGAKRKSRIITDRCSKLFDKRELVVMTEPERPCDNQALFLFEVLSQYRARRTARTLSARFESIYHKAENDFRAVTSAITKHVSVLDELADLTYDHWTRWIELASQMRLLHCCYILEYQQVALLARSPQTSMIQASGFDLPFPVHSSVWDATCPRDWAFAIKQYINTPTYMFEFSPEVLAEMKPGSFDIFQSTLFTASYYSLFNNTAPYLSSNSAPDVLVNANPLDSSLTTKHHLLIAKLNQVTPVRSLLAVTGDSWIFSEKVTSQAAFGNHKSALQSWVNGLWSSPANTQGQAAKEALKLATEILQNAIIAPPERLRLEFGGDMGLYFAALVIWAATDAADAHAKASNTRNEQSGKDIGTSYFTKTTKSIPARTSTGPNSMTPRTTHTSSMSLPTSNSIVRSDITMASLDFLAETEVNIALLGLVPQAPDSISRWQQGCISLMRWVKTRICEDEVESETTLNSTGLGEVLDGIVAVLEKLIKRCSDLWPPPLETPGNTSLFYGRESPIDSSYDSDLWTDDSMSSPGSSQSLDGLATSISIVASFLYDQFQAYRCSKILQCMQDQTDTDQEVNSSNVSTNAGYSSNVTGESAGSFANQNGLQQQSRKRPPGDDDNNNNDRPPGKRRKVTSICEEPDTRLLACPFAKKDPLRHRKCFKYVLQDIARLKQHLMRVHRIPVHCARCSKIFSTEDERDSHLRQLPECPIEPPRRWDGISESQKRQLGKRVSIKKTKEENWYFIFKTLFPDTTLPETPYIDDLHLSEDLLALRDFAAREAPDRITQFTNSELPPDLRPNREHVEAFTQAAMREVFDILLDRWKTNGLPSQQQESANGPTPIGQERSQDSASSSGDHLWFAGHSAAVASSVSTSPPRNVLQTPSSQHTTEPADSSWRDFSMDFASQVDAIAGVSAVMGPAWNDFEDLYDSRNFDVDAFLAGSEG</sequence>
<evidence type="ECO:0000256" key="1">
    <source>
        <dbReference type="ARBA" id="ARBA00023242"/>
    </source>
</evidence>
<dbReference type="OrthoDB" id="4738706at2759"/>
<dbReference type="EMBL" id="ML996107">
    <property type="protein sequence ID" value="KAF2738685.1"/>
    <property type="molecule type" value="Genomic_DNA"/>
</dbReference>
<dbReference type="AlphaFoldDB" id="A0A9P4R7V2"/>
<protein>
    <recommendedName>
        <fullName evidence="3">Xylanolytic transcriptional activator regulatory domain-containing protein</fullName>
    </recommendedName>
</protein>
<feature type="region of interest" description="Disordered" evidence="2">
    <location>
        <begin position="810"/>
        <end position="871"/>
    </location>
</feature>
<feature type="region of interest" description="Disordered" evidence="2">
    <location>
        <begin position="1105"/>
        <end position="1129"/>
    </location>
</feature>
<feature type="region of interest" description="Disordered" evidence="2">
    <location>
        <begin position="611"/>
        <end position="636"/>
    </location>
</feature>
<dbReference type="PANTHER" id="PTHR38166:SF1">
    <property type="entry name" value="C2H2-TYPE DOMAIN-CONTAINING PROTEIN"/>
    <property type="match status" value="1"/>
</dbReference>
<dbReference type="GO" id="GO:0003677">
    <property type="term" value="F:DNA binding"/>
    <property type="evidence" value="ECO:0007669"/>
    <property type="project" value="InterPro"/>
</dbReference>
<proteinExistence type="predicted"/>
<accession>A0A9P4R7V2</accession>